<dbReference type="Proteomes" id="UP001549920">
    <property type="component" value="Unassembled WGS sequence"/>
</dbReference>
<name>A0ABR3I6Y4_LOXSC</name>
<gene>
    <name evidence="2" type="ORF">ABMA27_015246</name>
</gene>
<evidence type="ECO:0000313" key="2">
    <source>
        <dbReference type="EMBL" id="KAL0892021.1"/>
    </source>
</evidence>
<keyword evidence="1" id="KW-0732">Signal</keyword>
<reference evidence="2 3" key="1">
    <citation type="submission" date="2024-06" db="EMBL/GenBank/DDBJ databases">
        <title>A chromosome-level genome assembly of beet webworm, Loxostege sticticalis.</title>
        <authorList>
            <person name="Zhang Y."/>
        </authorList>
    </citation>
    <scope>NUCLEOTIDE SEQUENCE [LARGE SCALE GENOMIC DNA]</scope>
    <source>
        <strain evidence="2">AQ026</strain>
        <tissue evidence="2">Whole body</tissue>
    </source>
</reference>
<sequence>MLYKIITLISLLKVCTGNIPSHPEQSNHATSSQSFVRHDVPLSYNYTWVHIYTSPKPEEYGHQPHLQVTRQRLPQIQYAPIHSEPSNKFQINTIQEKTNLEPKVSPQVPVIKNHQEHFSYVPGYNIELLQAVNRYPGHNAVYRSYPHMPPSEKLHKINYLNQYVLYQNKKQEVLTTTLAPKQYDTTVFTTQAPVRPKNAITTIVPKFYSGQQPKPFQSIPSTAYQPSIKMFPVAYPVTKLAENIPHPKAHRMLLNIARTYNIAQAPMKAQHMFKHIPSHTQAIIQIRNPAEADKNGLLSIQNKNLYSPVHRVP</sequence>
<accession>A0ABR3I6Y4</accession>
<evidence type="ECO:0000313" key="3">
    <source>
        <dbReference type="Proteomes" id="UP001549920"/>
    </source>
</evidence>
<feature type="signal peptide" evidence="1">
    <location>
        <begin position="1"/>
        <end position="17"/>
    </location>
</feature>
<organism evidence="2 3">
    <name type="scientific">Loxostege sticticalis</name>
    <name type="common">Beet webworm moth</name>
    <dbReference type="NCBI Taxonomy" id="481309"/>
    <lineage>
        <taxon>Eukaryota</taxon>
        <taxon>Metazoa</taxon>
        <taxon>Ecdysozoa</taxon>
        <taxon>Arthropoda</taxon>
        <taxon>Hexapoda</taxon>
        <taxon>Insecta</taxon>
        <taxon>Pterygota</taxon>
        <taxon>Neoptera</taxon>
        <taxon>Endopterygota</taxon>
        <taxon>Lepidoptera</taxon>
        <taxon>Glossata</taxon>
        <taxon>Ditrysia</taxon>
        <taxon>Pyraloidea</taxon>
        <taxon>Crambidae</taxon>
        <taxon>Pyraustinae</taxon>
        <taxon>Loxostege</taxon>
    </lineage>
</organism>
<protein>
    <submittedName>
        <fullName evidence="2">Uncharacterized protein</fullName>
    </submittedName>
</protein>
<evidence type="ECO:0000256" key="1">
    <source>
        <dbReference type="SAM" id="SignalP"/>
    </source>
</evidence>
<comment type="caution">
    <text evidence="2">The sequence shown here is derived from an EMBL/GenBank/DDBJ whole genome shotgun (WGS) entry which is preliminary data.</text>
</comment>
<feature type="chain" id="PRO_5046618984" evidence="1">
    <location>
        <begin position="18"/>
        <end position="313"/>
    </location>
</feature>
<dbReference type="EMBL" id="JBEUOH010000007">
    <property type="protein sequence ID" value="KAL0892021.1"/>
    <property type="molecule type" value="Genomic_DNA"/>
</dbReference>
<proteinExistence type="predicted"/>
<keyword evidence="3" id="KW-1185">Reference proteome</keyword>